<evidence type="ECO:0000256" key="1">
    <source>
        <dbReference type="SAM" id="Phobius"/>
    </source>
</evidence>
<gene>
    <name evidence="2" type="ORF">DFH07DRAFT_921503</name>
</gene>
<dbReference type="Proteomes" id="UP001215280">
    <property type="component" value="Unassembled WGS sequence"/>
</dbReference>
<keyword evidence="3" id="KW-1185">Reference proteome</keyword>
<protein>
    <submittedName>
        <fullName evidence="2">Uncharacterized protein</fullName>
    </submittedName>
</protein>
<feature type="transmembrane region" description="Helical" evidence="1">
    <location>
        <begin position="194"/>
        <end position="212"/>
    </location>
</feature>
<evidence type="ECO:0000313" key="2">
    <source>
        <dbReference type="EMBL" id="KAJ7753050.1"/>
    </source>
</evidence>
<proteinExistence type="predicted"/>
<keyword evidence="1" id="KW-0812">Transmembrane</keyword>
<name>A0AAD7NAW3_9AGAR</name>
<keyword evidence="1" id="KW-1133">Transmembrane helix</keyword>
<dbReference type="EMBL" id="JARJLG010000072">
    <property type="protein sequence ID" value="KAJ7753050.1"/>
    <property type="molecule type" value="Genomic_DNA"/>
</dbReference>
<accession>A0AAD7NAW3</accession>
<dbReference type="AlphaFoldDB" id="A0AAD7NAW3"/>
<sequence>MQTHAAWGDKWHLYVPTSRRSQPLTGPIIRYAIFQHTVNAGAVPWETTIHALVVEAIRRNEFGGFDDKHEFLGKALNGLLPRRARLADLGNGGWNDLAWLLELNQGFYNAASLAAVCSLAEDTSVSWLGKPIDPTAGNERLEPIVTAFPVSPSRNEPSAPLTIIGGETLGFRPNPLSRDRYGLYTNEEMKGLKTLALCIAGVSIVVVVALLVNGHLAAAFILLYITAIAFACVELLASTMYLDRAGWGFLEDEEWGNDLEAKLIKHDSHLGKLTQWGDQQLVPQWEVPRRRPHFSGKLVDLRSRVYVNVVVVSPPNALVPLAIHGSGVTCMLLERPANSEKEPTSSARKVGMCNVPPYIFSQTEKSGSIRIGTSLEIGDTGGEITPHWDIRLPRSGRPGGTAGTSSWKQVFATFVRGLILRAANHQSNS</sequence>
<evidence type="ECO:0000313" key="3">
    <source>
        <dbReference type="Proteomes" id="UP001215280"/>
    </source>
</evidence>
<reference evidence="2" key="1">
    <citation type="submission" date="2023-03" db="EMBL/GenBank/DDBJ databases">
        <title>Massive genome expansion in bonnet fungi (Mycena s.s.) driven by repeated elements and novel gene families across ecological guilds.</title>
        <authorList>
            <consortium name="Lawrence Berkeley National Laboratory"/>
            <person name="Harder C.B."/>
            <person name="Miyauchi S."/>
            <person name="Viragh M."/>
            <person name="Kuo A."/>
            <person name="Thoen E."/>
            <person name="Andreopoulos B."/>
            <person name="Lu D."/>
            <person name="Skrede I."/>
            <person name="Drula E."/>
            <person name="Henrissat B."/>
            <person name="Morin E."/>
            <person name="Kohler A."/>
            <person name="Barry K."/>
            <person name="LaButti K."/>
            <person name="Morin E."/>
            <person name="Salamov A."/>
            <person name="Lipzen A."/>
            <person name="Mereny Z."/>
            <person name="Hegedus B."/>
            <person name="Baldrian P."/>
            <person name="Stursova M."/>
            <person name="Weitz H."/>
            <person name="Taylor A."/>
            <person name="Grigoriev I.V."/>
            <person name="Nagy L.G."/>
            <person name="Martin F."/>
            <person name="Kauserud H."/>
        </authorList>
    </citation>
    <scope>NUCLEOTIDE SEQUENCE</scope>
    <source>
        <strain evidence="2">CBHHK188m</strain>
    </source>
</reference>
<comment type="caution">
    <text evidence="2">The sequence shown here is derived from an EMBL/GenBank/DDBJ whole genome shotgun (WGS) entry which is preliminary data.</text>
</comment>
<keyword evidence="1" id="KW-0472">Membrane</keyword>
<organism evidence="2 3">
    <name type="scientific">Mycena maculata</name>
    <dbReference type="NCBI Taxonomy" id="230809"/>
    <lineage>
        <taxon>Eukaryota</taxon>
        <taxon>Fungi</taxon>
        <taxon>Dikarya</taxon>
        <taxon>Basidiomycota</taxon>
        <taxon>Agaricomycotina</taxon>
        <taxon>Agaricomycetes</taxon>
        <taxon>Agaricomycetidae</taxon>
        <taxon>Agaricales</taxon>
        <taxon>Marasmiineae</taxon>
        <taxon>Mycenaceae</taxon>
        <taxon>Mycena</taxon>
    </lineage>
</organism>
<feature type="transmembrane region" description="Helical" evidence="1">
    <location>
        <begin position="218"/>
        <end position="237"/>
    </location>
</feature>